<accession>A0A2N9JKE5</accession>
<dbReference type="EMBL" id="LT985188">
    <property type="protein sequence ID" value="SPD88043.1"/>
    <property type="molecule type" value="Genomic_DNA"/>
</dbReference>
<feature type="transmembrane region" description="Helical" evidence="7">
    <location>
        <begin position="55"/>
        <end position="72"/>
    </location>
</feature>
<feature type="transmembrane region" description="Helical" evidence="7">
    <location>
        <begin position="81"/>
        <end position="103"/>
    </location>
</feature>
<dbReference type="InterPro" id="IPR037185">
    <property type="entry name" value="EmrE-like"/>
</dbReference>
<evidence type="ECO:0000256" key="7">
    <source>
        <dbReference type="SAM" id="Phobius"/>
    </source>
</evidence>
<feature type="transmembrane region" description="Helical" evidence="7">
    <location>
        <begin position="109"/>
        <end position="129"/>
    </location>
</feature>
<feature type="domain" description="EamA" evidence="8">
    <location>
        <begin position="162"/>
        <end position="307"/>
    </location>
</feature>
<feature type="transmembrane region" description="Helical" evidence="7">
    <location>
        <begin position="265"/>
        <end position="284"/>
    </location>
</feature>
<dbReference type="PANTHER" id="PTHR32322">
    <property type="entry name" value="INNER MEMBRANE TRANSPORTER"/>
    <property type="match status" value="1"/>
</dbReference>
<feature type="transmembrane region" description="Helical" evidence="7">
    <location>
        <begin position="136"/>
        <end position="154"/>
    </location>
</feature>
<evidence type="ECO:0000256" key="4">
    <source>
        <dbReference type="ARBA" id="ARBA00022989"/>
    </source>
</evidence>
<organism evidence="9 10">
    <name type="scientific">Micropruina glycogenica</name>
    <dbReference type="NCBI Taxonomy" id="75385"/>
    <lineage>
        <taxon>Bacteria</taxon>
        <taxon>Bacillati</taxon>
        <taxon>Actinomycetota</taxon>
        <taxon>Actinomycetes</taxon>
        <taxon>Propionibacteriales</taxon>
        <taxon>Nocardioidaceae</taxon>
        <taxon>Micropruina</taxon>
    </lineage>
</organism>
<feature type="transmembrane region" description="Helical" evidence="7">
    <location>
        <begin position="160"/>
        <end position="180"/>
    </location>
</feature>
<reference evidence="9 10" key="1">
    <citation type="submission" date="2018-02" db="EMBL/GenBank/DDBJ databases">
        <authorList>
            <person name="Cohen D.B."/>
            <person name="Kent A.D."/>
        </authorList>
    </citation>
    <scope>NUCLEOTIDE SEQUENCE [LARGE SCALE GENOMIC DNA]</scope>
    <source>
        <strain evidence="9">1</strain>
    </source>
</reference>
<feature type="transmembrane region" description="Helical" evidence="7">
    <location>
        <begin position="290"/>
        <end position="308"/>
    </location>
</feature>
<evidence type="ECO:0000313" key="9">
    <source>
        <dbReference type="EMBL" id="SPD88043.1"/>
    </source>
</evidence>
<evidence type="ECO:0000256" key="6">
    <source>
        <dbReference type="SAM" id="MobiDB-lite"/>
    </source>
</evidence>
<feature type="domain" description="EamA" evidence="8">
    <location>
        <begin position="28"/>
        <end position="151"/>
    </location>
</feature>
<feature type="region of interest" description="Disordered" evidence="6">
    <location>
        <begin position="316"/>
        <end position="338"/>
    </location>
</feature>
<sequence length="338" mass="35252">MLPNQPEKSSLVFPNIFGFDGAMSRRDMLLAATVASLWGFNFVVIDWGMHGVPPLLFVAIRFAVVSLAALVVPRPLVSWRVVLGVGAFMSLGQFALLYTAIGLGLQPGLAALLLQAQAVLTIMVAALALRERPNRAQVAGVVTGSVGLGVVALGRGGNAPALAVLLCLLAALSWAIGNVIARRAGAASPSGWRGSLSLTVWSSLIVPLPALALSALLDGPAAITLAIGQFGWRPILSTLYTAVLCTLVGYAIFNRLLATNRSAAVVPWVLLAPVVAMISASVLLGQRPNVWETVGGLTLVLGVLFANLPVGRAERPRVDPHGAPPLVPDVDERRGVRA</sequence>
<dbReference type="Proteomes" id="UP000238164">
    <property type="component" value="Chromosome 1"/>
</dbReference>
<dbReference type="Pfam" id="PF00892">
    <property type="entry name" value="EamA"/>
    <property type="match status" value="2"/>
</dbReference>
<dbReference type="InterPro" id="IPR000620">
    <property type="entry name" value="EamA_dom"/>
</dbReference>
<gene>
    <name evidence="9" type="primary">eamA</name>
    <name evidence="9" type="ORF">MPLG2_3013</name>
</gene>
<dbReference type="AlphaFoldDB" id="A0A2N9JKE5"/>
<evidence type="ECO:0000256" key="1">
    <source>
        <dbReference type="ARBA" id="ARBA00004141"/>
    </source>
</evidence>
<feature type="transmembrane region" description="Helical" evidence="7">
    <location>
        <begin position="192"/>
        <end position="215"/>
    </location>
</feature>
<dbReference type="InterPro" id="IPR050638">
    <property type="entry name" value="AA-Vitamin_Transporters"/>
</dbReference>
<comment type="subcellular location">
    <subcellularLocation>
        <location evidence="1">Membrane</location>
        <topology evidence="1">Multi-pass membrane protein</topology>
    </subcellularLocation>
</comment>
<protein>
    <submittedName>
        <fullName evidence="9">Putative amino-acid metabolite efflux pump</fullName>
    </submittedName>
</protein>
<keyword evidence="3 7" id="KW-0812">Transmembrane</keyword>
<dbReference type="PANTHER" id="PTHR32322:SF9">
    <property type="entry name" value="AMINO-ACID METABOLITE EFFLUX PUMP-RELATED"/>
    <property type="match status" value="1"/>
</dbReference>
<feature type="transmembrane region" description="Helical" evidence="7">
    <location>
        <begin position="235"/>
        <end position="253"/>
    </location>
</feature>
<dbReference type="GO" id="GO:0016020">
    <property type="term" value="C:membrane"/>
    <property type="evidence" value="ECO:0007669"/>
    <property type="project" value="UniProtKB-SubCell"/>
</dbReference>
<keyword evidence="10" id="KW-1185">Reference proteome</keyword>
<proteinExistence type="inferred from homology"/>
<keyword evidence="5 7" id="KW-0472">Membrane</keyword>
<evidence type="ECO:0000256" key="3">
    <source>
        <dbReference type="ARBA" id="ARBA00022692"/>
    </source>
</evidence>
<comment type="similarity">
    <text evidence="2">Belongs to the EamA transporter family.</text>
</comment>
<dbReference type="KEGG" id="mgg:MPLG2_3013"/>
<evidence type="ECO:0000313" key="10">
    <source>
        <dbReference type="Proteomes" id="UP000238164"/>
    </source>
</evidence>
<name>A0A2N9JKE5_9ACTN</name>
<evidence type="ECO:0000256" key="2">
    <source>
        <dbReference type="ARBA" id="ARBA00007362"/>
    </source>
</evidence>
<keyword evidence="4 7" id="KW-1133">Transmembrane helix</keyword>
<dbReference type="SUPFAM" id="SSF103481">
    <property type="entry name" value="Multidrug resistance efflux transporter EmrE"/>
    <property type="match status" value="2"/>
</dbReference>
<evidence type="ECO:0000259" key="8">
    <source>
        <dbReference type="Pfam" id="PF00892"/>
    </source>
</evidence>
<evidence type="ECO:0000256" key="5">
    <source>
        <dbReference type="ARBA" id="ARBA00023136"/>
    </source>
</evidence>
<feature type="transmembrane region" description="Helical" evidence="7">
    <location>
        <begin position="29"/>
        <end position="49"/>
    </location>
</feature>